<organism evidence="1 2">
    <name type="scientific">Pseudomonas shahriarae</name>
    <dbReference type="NCBI Taxonomy" id="2745512"/>
    <lineage>
        <taxon>Bacteria</taxon>
        <taxon>Pseudomonadati</taxon>
        <taxon>Pseudomonadota</taxon>
        <taxon>Gammaproteobacteria</taxon>
        <taxon>Pseudomonadales</taxon>
        <taxon>Pseudomonadaceae</taxon>
        <taxon>Pseudomonas</taxon>
    </lineage>
</organism>
<comment type="caution">
    <text evidence="1">The sequence shown here is derived from an EMBL/GenBank/DDBJ whole genome shotgun (WGS) entry which is preliminary data.</text>
</comment>
<dbReference type="EMBL" id="JAMDHD010000031">
    <property type="protein sequence ID" value="MDD0987354.1"/>
    <property type="molecule type" value="Genomic_DNA"/>
</dbReference>
<reference evidence="1" key="1">
    <citation type="submission" date="2022-05" db="EMBL/GenBank/DDBJ databases">
        <title>Novel Pseudomonas spp. Isolated from a Rainbow Trout Aquaculture Facility.</title>
        <authorList>
            <person name="Testerman T."/>
            <person name="Graf J."/>
        </authorList>
    </citation>
    <scope>NUCLEOTIDE SEQUENCE</scope>
    <source>
        <strain evidence="1">ID1050</strain>
    </source>
</reference>
<evidence type="ECO:0000313" key="2">
    <source>
        <dbReference type="Proteomes" id="UP001148189"/>
    </source>
</evidence>
<evidence type="ECO:0000313" key="1">
    <source>
        <dbReference type="EMBL" id="MDD0987354.1"/>
    </source>
</evidence>
<sequence>MHTYLLENRTYLQPWEPLRDDGFFNLDAVTQRLRLMEHKAANGEASHVLMRDSDEHRG</sequence>
<dbReference type="Proteomes" id="UP001148189">
    <property type="component" value="Unassembled WGS sequence"/>
</dbReference>
<keyword evidence="2" id="KW-1185">Reference proteome</keyword>
<name>A0ABT5NIS1_9PSED</name>
<proteinExistence type="predicted"/>
<gene>
    <name evidence="1" type="ORF">M5G21_20550</name>
</gene>
<accession>A0ABT5NIS1</accession>
<protein>
    <submittedName>
        <fullName evidence="1">Uncharacterized protein</fullName>
    </submittedName>
</protein>
<dbReference type="RefSeq" id="WP_273866716.1">
    <property type="nucleotide sequence ID" value="NZ_JAMDHE010000029.1"/>
</dbReference>